<comment type="caution">
    <text evidence="2">The sequence shown here is derived from an EMBL/GenBank/DDBJ whole genome shotgun (WGS) entry which is preliminary data.</text>
</comment>
<feature type="compositionally biased region" description="Low complexity" evidence="1">
    <location>
        <begin position="28"/>
        <end position="51"/>
    </location>
</feature>
<feature type="region of interest" description="Disordered" evidence="1">
    <location>
        <begin position="845"/>
        <end position="865"/>
    </location>
</feature>
<feature type="region of interest" description="Disordered" evidence="1">
    <location>
        <begin position="481"/>
        <end position="555"/>
    </location>
</feature>
<feature type="compositionally biased region" description="Acidic residues" evidence="1">
    <location>
        <begin position="121"/>
        <end position="133"/>
    </location>
</feature>
<dbReference type="VEuPathDB" id="FungiDB:PC9H_009288"/>
<feature type="region of interest" description="Disordered" evidence="1">
    <location>
        <begin position="421"/>
        <end position="452"/>
    </location>
</feature>
<dbReference type="GeneID" id="59379106"/>
<evidence type="ECO:0000313" key="2">
    <source>
        <dbReference type="EMBL" id="KAF7423988.1"/>
    </source>
</evidence>
<sequence>MASPQNPYTLGPAFSQSYNNGPSVSRVSSATATQNNAASSAIPSSSKPPASGFRAPAHKHAHHLHSIPPREKSTRTLIIDHMLWVHGRTRFAQARAELGMTDRTGGPSSIHYTHRHRPENYEEDEQVGSDGEDVDHLKSRALRPTDDDEEDRIGAQDLALARSLRLRAEGLEKVVTAMLDQPPVTVHPVDDEDVFSPPTSPKLGPSKHPHVLPNGVRLRLSLGTMINDFFARQAPPPPYRHQQRMKDDKEIATPVDSRHHLPPALEKLSSISSSPASSDLPYHARPKPTDRVFALYTAGADPSTANAPPALRCPRHLHTSCEICVEAKSRTKLGQSGGGNRHSSYSKSPMVTHLTPGSTPQAWAPSPSVYTPSSSAYNLSYNPASSYTSTYPKTNSTSSLTGGGALSGWQDGSGIGSGLARPGVGGSCLRRKPALGNRQTESRSSGSTGAGNAKLSELIPRFMRLSALVALELGREMEEDRLSMAGSTSGSNQPSSFASSSRDRGGSVSSDYNAASTSSLPQMFPPTSPVLRRASFSSNAPPVPQTPNQASASQSKTAPYAYALQPSREWYLLTSGLLTRAALEGYLTAGWRGVEAIECLLTVGLGMSGSDEFSDDSEAATSEDDHSKEGGTEDPSSKAFEDFDPDDLPALQDATRILFPSLRNYEDSAAGPAADGSQRPISRSPVEEEFANEMMDRMRRFYDIPTSTPDLSTHMEDLAWQYPAEPVERAAVRFCEAVSRWRGKPELETYKKCPPRSTGRAGDPHGNDIPSTPGGTALTLDSLVHSSPISPNNQNVNNPNRTRVGTGSDRLAQPSKTMPSIEKYFLPPLSASNLTGEREVAWNRGNKRMRSPEDTRAGNAKRIHV</sequence>
<feature type="compositionally biased region" description="Polar residues" evidence="1">
    <location>
        <begin position="485"/>
        <end position="498"/>
    </location>
</feature>
<feature type="compositionally biased region" description="Basic and acidic residues" evidence="1">
    <location>
        <begin position="623"/>
        <end position="641"/>
    </location>
</feature>
<feature type="compositionally biased region" description="Polar residues" evidence="1">
    <location>
        <begin position="535"/>
        <end position="555"/>
    </location>
</feature>
<feature type="compositionally biased region" description="Low complexity" evidence="1">
    <location>
        <begin position="786"/>
        <end position="800"/>
    </location>
</feature>
<feature type="compositionally biased region" description="Polar residues" evidence="1">
    <location>
        <begin position="1"/>
        <end position="27"/>
    </location>
</feature>
<feature type="compositionally biased region" description="Polar residues" evidence="1">
    <location>
        <begin position="437"/>
        <end position="447"/>
    </location>
</feature>
<keyword evidence="3" id="KW-1185">Reference proteome</keyword>
<feature type="region of interest" description="Disordered" evidence="1">
    <location>
        <begin position="611"/>
        <end position="646"/>
    </location>
</feature>
<organism evidence="2 3">
    <name type="scientific">Pleurotus ostreatus</name>
    <name type="common">Oyster mushroom</name>
    <name type="synonym">White-rot fungus</name>
    <dbReference type="NCBI Taxonomy" id="5322"/>
    <lineage>
        <taxon>Eukaryota</taxon>
        <taxon>Fungi</taxon>
        <taxon>Dikarya</taxon>
        <taxon>Basidiomycota</taxon>
        <taxon>Agaricomycotina</taxon>
        <taxon>Agaricomycetes</taxon>
        <taxon>Agaricomycetidae</taxon>
        <taxon>Agaricales</taxon>
        <taxon>Pleurotineae</taxon>
        <taxon>Pleurotaceae</taxon>
        <taxon>Pleurotus</taxon>
    </lineage>
</organism>
<evidence type="ECO:0000313" key="3">
    <source>
        <dbReference type="Proteomes" id="UP000623687"/>
    </source>
</evidence>
<feature type="compositionally biased region" description="Acidic residues" evidence="1">
    <location>
        <begin position="612"/>
        <end position="622"/>
    </location>
</feature>
<protein>
    <submittedName>
        <fullName evidence="2">Uncharacterized protein</fullName>
    </submittedName>
</protein>
<dbReference type="EMBL" id="JACETU010000007">
    <property type="protein sequence ID" value="KAF7423988.1"/>
    <property type="molecule type" value="Genomic_DNA"/>
</dbReference>
<dbReference type="Proteomes" id="UP000623687">
    <property type="component" value="Unassembled WGS sequence"/>
</dbReference>
<proteinExistence type="predicted"/>
<dbReference type="OrthoDB" id="2534923at2759"/>
<name>A0A8H7DQI9_PLEOS</name>
<accession>A0A8H7DQI9</accession>
<feature type="compositionally biased region" description="Basic residues" evidence="1">
    <location>
        <begin position="56"/>
        <end position="65"/>
    </location>
</feature>
<reference evidence="2" key="1">
    <citation type="submission" date="2019-07" db="EMBL/GenBank/DDBJ databases">
        <authorList>
            <person name="Palmer J.M."/>
        </authorList>
    </citation>
    <scope>NUCLEOTIDE SEQUENCE</scope>
    <source>
        <strain evidence="2">PC9</strain>
    </source>
</reference>
<feature type="region of interest" description="Disordered" evidence="1">
    <location>
        <begin position="1"/>
        <end position="72"/>
    </location>
</feature>
<feature type="compositionally biased region" description="Polar residues" evidence="1">
    <location>
        <begin position="512"/>
        <end position="521"/>
    </location>
</feature>
<feature type="region of interest" description="Disordered" evidence="1">
    <location>
        <begin position="99"/>
        <end position="151"/>
    </location>
</feature>
<feature type="region of interest" description="Disordered" evidence="1">
    <location>
        <begin position="749"/>
        <end position="818"/>
    </location>
</feature>
<evidence type="ECO:0000256" key="1">
    <source>
        <dbReference type="SAM" id="MobiDB-lite"/>
    </source>
</evidence>
<dbReference type="AlphaFoldDB" id="A0A8H7DQI9"/>
<dbReference type="RefSeq" id="XP_036628182.1">
    <property type="nucleotide sequence ID" value="XM_036778793.1"/>
</dbReference>
<gene>
    <name evidence="2" type="ORF">PC9H_009288</name>
</gene>